<evidence type="ECO:0000313" key="2">
    <source>
        <dbReference type="Proteomes" id="UP000036403"/>
    </source>
</evidence>
<reference evidence="1 2" key="1">
    <citation type="submission" date="2015-04" db="EMBL/GenBank/DDBJ databases">
        <title>Lasius niger genome sequencing.</title>
        <authorList>
            <person name="Konorov E.A."/>
            <person name="Nikitin M.A."/>
            <person name="Kirill M.V."/>
            <person name="Chang P."/>
        </authorList>
    </citation>
    <scope>NUCLEOTIDE SEQUENCE [LARGE SCALE GENOMIC DNA]</scope>
    <source>
        <tissue evidence="1">Whole</tissue>
    </source>
</reference>
<name>A0A0J7K3C2_LASNI</name>
<comment type="caution">
    <text evidence="1">The sequence shown here is derived from an EMBL/GenBank/DDBJ whole genome shotgun (WGS) entry which is preliminary data.</text>
</comment>
<dbReference type="AlphaFoldDB" id="A0A0J7K3C2"/>
<feature type="non-terminal residue" evidence="1">
    <location>
        <position position="51"/>
    </location>
</feature>
<accession>A0A0J7K3C2</accession>
<gene>
    <name evidence="1" type="ORF">RF55_17071</name>
</gene>
<dbReference type="EMBL" id="LBMM01015426">
    <property type="protein sequence ID" value="KMQ84814.1"/>
    <property type="molecule type" value="Genomic_DNA"/>
</dbReference>
<dbReference type="PaxDb" id="67767-A0A0J7K3C2"/>
<proteinExistence type="predicted"/>
<keyword evidence="2" id="KW-1185">Reference proteome</keyword>
<sequence>MWIPTIRTQSPDDTTTKMLTRTRVITRISRKQHPAGPKLFPVRLGHWENEC</sequence>
<protein>
    <submittedName>
        <fullName evidence="1">Uncharacterized protein</fullName>
    </submittedName>
</protein>
<organism evidence="1 2">
    <name type="scientific">Lasius niger</name>
    <name type="common">Black garden ant</name>
    <dbReference type="NCBI Taxonomy" id="67767"/>
    <lineage>
        <taxon>Eukaryota</taxon>
        <taxon>Metazoa</taxon>
        <taxon>Ecdysozoa</taxon>
        <taxon>Arthropoda</taxon>
        <taxon>Hexapoda</taxon>
        <taxon>Insecta</taxon>
        <taxon>Pterygota</taxon>
        <taxon>Neoptera</taxon>
        <taxon>Endopterygota</taxon>
        <taxon>Hymenoptera</taxon>
        <taxon>Apocrita</taxon>
        <taxon>Aculeata</taxon>
        <taxon>Formicoidea</taxon>
        <taxon>Formicidae</taxon>
        <taxon>Formicinae</taxon>
        <taxon>Lasius</taxon>
        <taxon>Lasius</taxon>
    </lineage>
</organism>
<dbReference type="Proteomes" id="UP000036403">
    <property type="component" value="Unassembled WGS sequence"/>
</dbReference>
<evidence type="ECO:0000313" key="1">
    <source>
        <dbReference type="EMBL" id="KMQ84814.1"/>
    </source>
</evidence>